<keyword evidence="6" id="KW-0358">Heparin-binding</keyword>
<feature type="disulfide bond" evidence="13">
    <location>
        <begin position="99"/>
        <end position="126"/>
    </location>
</feature>
<reference evidence="16" key="3">
    <citation type="submission" date="2025-09" db="UniProtKB">
        <authorList>
            <consortium name="Ensembl"/>
        </authorList>
    </citation>
    <scope>IDENTIFICATION</scope>
</reference>
<dbReference type="Pfam" id="PF00084">
    <property type="entry name" value="Sushi"/>
    <property type="match status" value="4"/>
</dbReference>
<protein>
    <recommendedName>
        <fullName evidence="3">Beta-2-glycoprotein 1</fullName>
    </recommendedName>
    <alternativeName>
        <fullName evidence="11">Apolipoprotein H</fullName>
    </alternativeName>
    <alternativeName>
        <fullName evidence="12">Beta-2-glycoprotein I</fullName>
    </alternativeName>
</protein>
<dbReference type="InterPro" id="IPR015104">
    <property type="entry name" value="Sushi_2"/>
</dbReference>
<feature type="signal peptide" evidence="14">
    <location>
        <begin position="1"/>
        <end position="21"/>
    </location>
</feature>
<organism evidence="16 17">
    <name type="scientific">Gouania willdenowi</name>
    <name type="common">Blunt-snouted clingfish</name>
    <name type="synonym">Lepadogaster willdenowi</name>
    <dbReference type="NCBI Taxonomy" id="441366"/>
    <lineage>
        <taxon>Eukaryota</taxon>
        <taxon>Metazoa</taxon>
        <taxon>Chordata</taxon>
        <taxon>Craniata</taxon>
        <taxon>Vertebrata</taxon>
        <taxon>Euteleostomi</taxon>
        <taxon>Actinopterygii</taxon>
        <taxon>Neopterygii</taxon>
        <taxon>Teleostei</taxon>
        <taxon>Neoteleostei</taxon>
        <taxon>Acanthomorphata</taxon>
        <taxon>Ovalentaria</taxon>
        <taxon>Blenniimorphae</taxon>
        <taxon>Blenniiformes</taxon>
        <taxon>Gobiesocoidei</taxon>
        <taxon>Gobiesocidae</taxon>
        <taxon>Gobiesocinae</taxon>
        <taxon>Gouania</taxon>
    </lineage>
</organism>
<dbReference type="PANTHER" id="PTHR19325:SF573">
    <property type="entry name" value="MEMBRANE COFACTOR PROTEIN"/>
    <property type="match status" value="1"/>
</dbReference>
<keyword evidence="8" id="KW-0677">Repeat</keyword>
<gene>
    <name evidence="16" type="primary">LOC114458158</name>
</gene>
<feature type="chain" id="PRO_5034265052" description="Beta-2-glycoprotein 1" evidence="14">
    <location>
        <begin position="22"/>
        <end position="322"/>
    </location>
</feature>
<comment type="subcellular location">
    <subcellularLocation>
        <location evidence="2">Secreted</location>
    </subcellularLocation>
</comment>
<evidence type="ECO:0000256" key="2">
    <source>
        <dbReference type="ARBA" id="ARBA00004613"/>
    </source>
</evidence>
<evidence type="ECO:0000313" key="17">
    <source>
        <dbReference type="Proteomes" id="UP000694680"/>
    </source>
</evidence>
<evidence type="ECO:0000256" key="10">
    <source>
        <dbReference type="ARBA" id="ARBA00023180"/>
    </source>
</evidence>
<reference evidence="16" key="2">
    <citation type="submission" date="2025-08" db="UniProtKB">
        <authorList>
            <consortium name="Ensembl"/>
        </authorList>
    </citation>
    <scope>IDENTIFICATION</scope>
</reference>
<comment type="function">
    <text evidence="1">Binds to various kinds of negatively charged substances such as heparin, phospholipids, and dextran sulfate. May prevent activation of the intrinsic blood coagulation cascade by binding to phospholipids on the surface of damaged cells.</text>
</comment>
<evidence type="ECO:0000313" key="16">
    <source>
        <dbReference type="Ensembl" id="ENSGWIP00000001785.1"/>
    </source>
</evidence>
<evidence type="ECO:0000256" key="6">
    <source>
        <dbReference type="ARBA" id="ARBA00022674"/>
    </source>
</evidence>
<dbReference type="Proteomes" id="UP000694680">
    <property type="component" value="Chromosome 1"/>
</dbReference>
<dbReference type="SUPFAM" id="SSF57535">
    <property type="entry name" value="Complement control module/SCR domain"/>
    <property type="match status" value="5"/>
</dbReference>
<dbReference type="PROSITE" id="PS50923">
    <property type="entry name" value="SUSHI"/>
    <property type="match status" value="2"/>
</dbReference>
<evidence type="ECO:0000256" key="5">
    <source>
        <dbReference type="ARBA" id="ARBA00022659"/>
    </source>
</evidence>
<dbReference type="PANTHER" id="PTHR19325">
    <property type="entry name" value="COMPLEMENT COMPONENT-RELATED SUSHI DOMAIN-CONTAINING"/>
    <property type="match status" value="1"/>
</dbReference>
<evidence type="ECO:0000256" key="4">
    <source>
        <dbReference type="ARBA" id="ARBA00022525"/>
    </source>
</evidence>
<evidence type="ECO:0000256" key="11">
    <source>
        <dbReference type="ARBA" id="ARBA00029855"/>
    </source>
</evidence>
<evidence type="ECO:0000256" key="3">
    <source>
        <dbReference type="ARBA" id="ARBA00020104"/>
    </source>
</evidence>
<dbReference type="InterPro" id="IPR035976">
    <property type="entry name" value="Sushi/SCR/CCP_sf"/>
</dbReference>
<dbReference type="InterPro" id="IPR050350">
    <property type="entry name" value="Compl-Cell_Adhes-Reg"/>
</dbReference>
<accession>A0A8C5D5G5</accession>
<keyword evidence="10" id="KW-0325">Glycoprotein</keyword>
<evidence type="ECO:0000256" key="9">
    <source>
        <dbReference type="ARBA" id="ARBA00023157"/>
    </source>
</evidence>
<evidence type="ECO:0000256" key="13">
    <source>
        <dbReference type="PROSITE-ProRule" id="PRU00302"/>
    </source>
</evidence>
<evidence type="ECO:0000256" key="1">
    <source>
        <dbReference type="ARBA" id="ARBA00003651"/>
    </source>
</evidence>
<keyword evidence="17" id="KW-1185">Reference proteome</keyword>
<dbReference type="GO" id="GO:0005576">
    <property type="term" value="C:extracellular region"/>
    <property type="evidence" value="ECO:0007669"/>
    <property type="project" value="UniProtKB-SubCell"/>
</dbReference>
<sequence length="322" mass="36010">NMELVLTLLLCSLEFFITVSSNDNPKGMDDFSLIFLRRTFSPGEELFLSCMDGYTPVSGLPKIVCGSSGEWTKSTLTCMRGSTSFFRDYLYQSTINYTCDEGYKMTGSSTAVCQADGTWSSPTPICTIVTCGLAPIPLFAMVTYNKRFRGNTTNFGDTATYKCLPPYALIGYPTAECTVNGSWTQTPKLVTCPPPENIENGIMYPIEKRNFGYMETVKFSCMGNYVLEGNVNIFCQKDGNWSIKPTCMAPCTVDIQRGRISFQGEKIWIEHFKPNLVYHKGQILLYCKNKERNCGYTVPAQCFNGSLSFPECFKGKPLSLTR</sequence>
<dbReference type="Gene3D" id="2.10.70.10">
    <property type="entry name" value="Complement Module, domain 1"/>
    <property type="match status" value="5"/>
</dbReference>
<evidence type="ECO:0000256" key="7">
    <source>
        <dbReference type="ARBA" id="ARBA00022729"/>
    </source>
</evidence>
<dbReference type="GO" id="GO:0008201">
    <property type="term" value="F:heparin binding"/>
    <property type="evidence" value="ECO:0007669"/>
    <property type="project" value="UniProtKB-KW"/>
</dbReference>
<dbReference type="Ensembl" id="ENSGWIT00000001926.1">
    <property type="protein sequence ID" value="ENSGWIP00000001785.1"/>
    <property type="gene ID" value="ENSGWIG00000001013.1"/>
</dbReference>
<dbReference type="CDD" id="cd00033">
    <property type="entry name" value="CCP"/>
    <property type="match status" value="4"/>
</dbReference>
<name>A0A8C5D5G5_GOUWI</name>
<dbReference type="AlphaFoldDB" id="A0A8C5D5G5"/>
<comment type="caution">
    <text evidence="13">Lacks conserved residue(s) required for the propagation of feature annotation.</text>
</comment>
<keyword evidence="4" id="KW-0964">Secreted</keyword>
<evidence type="ECO:0000256" key="14">
    <source>
        <dbReference type="SAM" id="SignalP"/>
    </source>
</evidence>
<evidence type="ECO:0000259" key="15">
    <source>
        <dbReference type="PROSITE" id="PS50923"/>
    </source>
</evidence>
<evidence type="ECO:0000256" key="8">
    <source>
        <dbReference type="ARBA" id="ARBA00022737"/>
    </source>
</evidence>
<feature type="domain" description="Sushi" evidence="15">
    <location>
        <begin position="190"/>
        <end position="249"/>
    </location>
</feature>
<reference evidence="16" key="1">
    <citation type="submission" date="2020-06" db="EMBL/GenBank/DDBJ databases">
        <authorList>
            <consortium name="Wellcome Sanger Institute Data Sharing"/>
        </authorList>
    </citation>
    <scope>NUCLEOTIDE SEQUENCE [LARGE SCALE GENOMIC DNA]</scope>
</reference>
<keyword evidence="9 13" id="KW-1015">Disulfide bond</keyword>
<dbReference type="InterPro" id="IPR000436">
    <property type="entry name" value="Sushi_SCR_CCP_dom"/>
</dbReference>
<evidence type="ECO:0000256" key="12">
    <source>
        <dbReference type="ARBA" id="ARBA00033414"/>
    </source>
</evidence>
<keyword evidence="7 14" id="KW-0732">Signal</keyword>
<keyword evidence="5 13" id="KW-0768">Sushi</keyword>
<dbReference type="Pfam" id="PF09014">
    <property type="entry name" value="Sushi_2"/>
    <property type="match status" value="1"/>
</dbReference>
<proteinExistence type="predicted"/>
<feature type="disulfide bond" evidence="13">
    <location>
        <begin position="192"/>
        <end position="235"/>
    </location>
</feature>
<feature type="domain" description="Sushi" evidence="15">
    <location>
        <begin position="76"/>
        <end position="128"/>
    </location>
</feature>
<dbReference type="SMART" id="SM00032">
    <property type="entry name" value="CCP"/>
    <property type="match status" value="3"/>
</dbReference>